<dbReference type="EMBL" id="OV651814">
    <property type="protein sequence ID" value="CAH1107065.1"/>
    <property type="molecule type" value="Genomic_DNA"/>
</dbReference>
<evidence type="ECO:0000313" key="2">
    <source>
        <dbReference type="EMBL" id="CAH1107065.1"/>
    </source>
</evidence>
<feature type="region of interest" description="Disordered" evidence="1">
    <location>
        <begin position="24"/>
        <end position="44"/>
    </location>
</feature>
<reference evidence="2" key="1">
    <citation type="submission" date="2022-01" db="EMBL/GenBank/DDBJ databases">
        <authorList>
            <person name="King R."/>
        </authorList>
    </citation>
    <scope>NUCLEOTIDE SEQUENCE</scope>
</reference>
<evidence type="ECO:0000256" key="1">
    <source>
        <dbReference type="SAM" id="MobiDB-lite"/>
    </source>
</evidence>
<feature type="region of interest" description="Disordered" evidence="1">
    <location>
        <begin position="179"/>
        <end position="221"/>
    </location>
</feature>
<evidence type="ECO:0000313" key="3">
    <source>
        <dbReference type="Proteomes" id="UP001153636"/>
    </source>
</evidence>
<dbReference type="OrthoDB" id="8123891at2759"/>
<dbReference type="Proteomes" id="UP001153636">
    <property type="component" value="Chromosome 2"/>
</dbReference>
<accession>A0A9P0CWD1</accession>
<name>A0A9P0CWD1_9CUCU</name>
<proteinExistence type="predicted"/>
<organism evidence="2 3">
    <name type="scientific">Psylliodes chrysocephalus</name>
    <dbReference type="NCBI Taxonomy" id="3402493"/>
    <lineage>
        <taxon>Eukaryota</taxon>
        <taxon>Metazoa</taxon>
        <taxon>Ecdysozoa</taxon>
        <taxon>Arthropoda</taxon>
        <taxon>Hexapoda</taxon>
        <taxon>Insecta</taxon>
        <taxon>Pterygota</taxon>
        <taxon>Neoptera</taxon>
        <taxon>Endopterygota</taxon>
        <taxon>Coleoptera</taxon>
        <taxon>Polyphaga</taxon>
        <taxon>Cucujiformia</taxon>
        <taxon>Chrysomeloidea</taxon>
        <taxon>Chrysomelidae</taxon>
        <taxon>Galerucinae</taxon>
        <taxon>Alticini</taxon>
        <taxon>Psylliodes</taxon>
    </lineage>
</organism>
<feature type="compositionally biased region" description="Basic and acidic residues" evidence="1">
    <location>
        <begin position="32"/>
        <end position="44"/>
    </location>
</feature>
<protein>
    <submittedName>
        <fullName evidence="2">Uncharacterized protein</fullName>
    </submittedName>
</protein>
<sequence>MPPNEEVVSTSPLNIYVIRPTGMAPTGAIPKNLDEMSKKSEDEDLKKTNKRLLKQVENLTTQVANLTAQVATLLALLGDNKKRIINNEKPAEEVITEAMATELPNSEDEYHEKPVKGAENPQVALGISNRPRKTTPMDESATVENTGRLGASKGLNRPVNGRASEACKLPIFKTVTPTATKSKDDEFPPLPPRTPQIPIMTKTDKTKVPPTHAPGGTEPAKATADVVITGRDETLNAMAEPKQTKVPPVVVESGAKNWPEIRRGLVERGIPFTKAATRNEELKIWPATSDAYRATTKYLDEKKAKYHTYRLEDEKCHKAVIRGLPKESESQMGLPDLELKQDVLTHWNSTYIMLLRIISIKKAVVGLLAVDESQLSTLSPSNCEIPEKSVDVLELFL</sequence>
<gene>
    <name evidence="2" type="ORF">PSYICH_LOCUS6956</name>
</gene>
<keyword evidence="3" id="KW-1185">Reference proteome</keyword>
<dbReference type="AlphaFoldDB" id="A0A9P0CWD1"/>